<dbReference type="SUPFAM" id="SSF52279">
    <property type="entry name" value="Beta-D-glucan exohydrolase, C-terminal domain"/>
    <property type="match status" value="1"/>
</dbReference>
<evidence type="ECO:0000313" key="6">
    <source>
        <dbReference type="EMBL" id="MFD1430989.1"/>
    </source>
</evidence>
<gene>
    <name evidence="6" type="ORF">ACFQ4P_12160</name>
</gene>
<dbReference type="Gene3D" id="2.60.40.10">
    <property type="entry name" value="Immunoglobulins"/>
    <property type="match status" value="1"/>
</dbReference>
<keyword evidence="2 4" id="KW-0378">Hydrolase</keyword>
<dbReference type="Pfam" id="PF14310">
    <property type="entry name" value="Fn3-like"/>
    <property type="match status" value="1"/>
</dbReference>
<dbReference type="Proteomes" id="UP001597196">
    <property type="component" value="Unassembled WGS sequence"/>
</dbReference>
<dbReference type="PANTHER" id="PTHR42715:SF10">
    <property type="entry name" value="BETA-GLUCOSIDASE"/>
    <property type="match status" value="1"/>
</dbReference>
<dbReference type="InterPro" id="IPR036881">
    <property type="entry name" value="Glyco_hydro_3_C_sf"/>
</dbReference>
<name>A0ABW4CLJ2_9LACO</name>
<keyword evidence="3" id="KW-0119">Carbohydrate metabolism</keyword>
<accession>A0ABW4CLJ2</accession>
<comment type="caution">
    <text evidence="6">The sequence shown here is derived from an EMBL/GenBank/DDBJ whole genome shotgun (WGS) entry which is preliminary data.</text>
</comment>
<dbReference type="InterPro" id="IPR013783">
    <property type="entry name" value="Ig-like_fold"/>
</dbReference>
<dbReference type="InterPro" id="IPR017853">
    <property type="entry name" value="GH"/>
</dbReference>
<dbReference type="SUPFAM" id="SSF51445">
    <property type="entry name" value="(Trans)glycosidases"/>
    <property type="match status" value="1"/>
</dbReference>
<keyword evidence="7" id="KW-1185">Reference proteome</keyword>
<dbReference type="InterPro" id="IPR001764">
    <property type="entry name" value="Glyco_hydro_3_N"/>
</dbReference>
<evidence type="ECO:0000313" key="7">
    <source>
        <dbReference type="Proteomes" id="UP001597196"/>
    </source>
</evidence>
<dbReference type="InterPro" id="IPR002772">
    <property type="entry name" value="Glyco_hydro_3_C"/>
</dbReference>
<organism evidence="6 7">
    <name type="scientific">Lacticaseibacillus mingshuiensis</name>
    <dbReference type="NCBI Taxonomy" id="2799574"/>
    <lineage>
        <taxon>Bacteria</taxon>
        <taxon>Bacillati</taxon>
        <taxon>Bacillota</taxon>
        <taxon>Bacilli</taxon>
        <taxon>Lactobacillales</taxon>
        <taxon>Lactobacillaceae</taxon>
        <taxon>Lacticaseibacillus</taxon>
    </lineage>
</organism>
<dbReference type="InterPro" id="IPR050288">
    <property type="entry name" value="Cellulose_deg_GH3"/>
</dbReference>
<dbReference type="Gene3D" id="3.40.50.1700">
    <property type="entry name" value="Glycoside hydrolase family 3 C-terminal domain"/>
    <property type="match status" value="1"/>
</dbReference>
<dbReference type="PRINTS" id="PR00133">
    <property type="entry name" value="GLHYDRLASE3"/>
</dbReference>
<dbReference type="InterPro" id="IPR026891">
    <property type="entry name" value="Fn3-like"/>
</dbReference>
<dbReference type="Pfam" id="PF00933">
    <property type="entry name" value="Glyco_hydro_3"/>
    <property type="match status" value="1"/>
</dbReference>
<evidence type="ECO:0000256" key="2">
    <source>
        <dbReference type="ARBA" id="ARBA00022801"/>
    </source>
</evidence>
<keyword evidence="4" id="KW-0326">Glycosidase</keyword>
<dbReference type="Gene3D" id="3.20.20.300">
    <property type="entry name" value="Glycoside hydrolase, family 3, N-terminal domain"/>
    <property type="match status" value="1"/>
</dbReference>
<reference evidence="7" key="1">
    <citation type="journal article" date="2019" name="Int. J. Syst. Evol. Microbiol.">
        <title>The Global Catalogue of Microorganisms (GCM) 10K type strain sequencing project: providing services to taxonomists for standard genome sequencing and annotation.</title>
        <authorList>
            <consortium name="The Broad Institute Genomics Platform"/>
            <consortium name="The Broad Institute Genome Sequencing Center for Infectious Disease"/>
            <person name="Wu L."/>
            <person name="Ma J."/>
        </authorList>
    </citation>
    <scope>NUCLEOTIDE SEQUENCE [LARGE SCALE GENOMIC DNA]</scope>
    <source>
        <strain evidence="7">CCM 8980</strain>
    </source>
</reference>
<dbReference type="InterPro" id="IPR036962">
    <property type="entry name" value="Glyco_hydro_3_N_sf"/>
</dbReference>
<dbReference type="SMART" id="SM01217">
    <property type="entry name" value="Fn3_like"/>
    <property type="match status" value="1"/>
</dbReference>
<dbReference type="PANTHER" id="PTHR42715">
    <property type="entry name" value="BETA-GLUCOSIDASE"/>
    <property type="match status" value="1"/>
</dbReference>
<dbReference type="InterPro" id="IPR019800">
    <property type="entry name" value="Glyco_hydro_3_AS"/>
</dbReference>
<evidence type="ECO:0000256" key="1">
    <source>
        <dbReference type="ARBA" id="ARBA00005336"/>
    </source>
</evidence>
<evidence type="ECO:0000256" key="4">
    <source>
        <dbReference type="RuleBase" id="RU361161"/>
    </source>
</evidence>
<evidence type="ECO:0000259" key="5">
    <source>
        <dbReference type="SMART" id="SM01217"/>
    </source>
</evidence>
<dbReference type="EMBL" id="JBHTOC010000024">
    <property type="protein sequence ID" value="MFD1430989.1"/>
    <property type="molecule type" value="Genomic_DNA"/>
</dbReference>
<dbReference type="RefSeq" id="WP_203628539.1">
    <property type="nucleotide sequence ID" value="NZ_BOLQ01000033.1"/>
</dbReference>
<evidence type="ECO:0000256" key="3">
    <source>
        <dbReference type="ARBA" id="ARBA00023277"/>
    </source>
</evidence>
<dbReference type="GO" id="GO:0016787">
    <property type="term" value="F:hydrolase activity"/>
    <property type="evidence" value="ECO:0007669"/>
    <property type="project" value="UniProtKB-KW"/>
</dbReference>
<feature type="domain" description="Fibronectin type III-like" evidence="5">
    <location>
        <begin position="594"/>
        <end position="664"/>
    </location>
</feature>
<comment type="similarity">
    <text evidence="1 4">Belongs to the glycosyl hydrolase 3 family.</text>
</comment>
<dbReference type="Pfam" id="PF01915">
    <property type="entry name" value="Glyco_hydro_3_C"/>
    <property type="match status" value="1"/>
</dbReference>
<proteinExistence type="inferred from homology"/>
<sequence length="796" mass="84699">MTITIKRATGTTTLTDEEAIKLTSGRDFWATEALGGIPSIRMSDGPHGLRYQATAADHLGINEAVAATAFPTASDSASSWDPDLLAKMGTAIGEEARSMKVDVVLGPGINIKRNPLGGRSFEYFSEDPLLAGTLASAWIRGLQSTGTGASLKHFAGNSQETARLRSDSLIDATALHELYLEAFRLAVTSAQPETVMIAYNLVNGVYMSDHDYLLGEVLRKQWGFDGMIVSDWGALNDKTASLIAGTDLEMPSSGHIFDKQAARAVKQGRLPEASLTRAAEKIAAVADKQRPIFTGNRETLLSENADLAQQIEEQSAVLLKNDEVLPLGDGTRVTVIGALAAQTRIQGAGSSHITTPETSTILQGLTAAGRAVDYAPGYQLDGAVNAELVRDAVAAAGKNDTVILTLGLPATAEAEGNDRSDMALPANQLALVDQLLAVNQNVVVLLVAGSAIELPFADKVRAILHLFLGGERVGAAAARLLFGAVSPSGKLAETLPLRYTDVPSSDLYGRQPLSVPYAESLYVGYRYYDKAAIPVAFPFGFGLSYTTFALSEIETPTVLAADSVTVAGSVSVSVAVDATVAVTVTNTGSVRGAEVVQVYVGQVDQAQLAPEKTLAAFAKVWLNPGESRQVTLTVPRHAFERWHEAAQSFTLAGGDWQLFVGTSSRDIVATRPLHVEAPAFRITAPQWYQQPVGIPTLAAFTELSGLTLADPPSLTKGTFTPLSTPREMAPKSWLVTKLSNVIIGSMQNNDHVTPESPEGRFLATIVWDTPLIRLAQQSGGSLKLWMVRALVWFANH</sequence>
<dbReference type="PROSITE" id="PS00775">
    <property type="entry name" value="GLYCOSYL_HYDROL_F3"/>
    <property type="match status" value="1"/>
</dbReference>
<protein>
    <submittedName>
        <fullName evidence="6">Glycoside hydrolase family 3 C-terminal domain-containing protein</fullName>
    </submittedName>
</protein>